<evidence type="ECO:0000256" key="6">
    <source>
        <dbReference type="ARBA" id="ARBA00022989"/>
    </source>
</evidence>
<keyword evidence="7 9" id="KW-0472">Membrane</keyword>
<evidence type="ECO:0000313" key="11">
    <source>
        <dbReference type="Proteomes" id="UP001229025"/>
    </source>
</evidence>
<dbReference type="PANTHER" id="PTHR42865:SF7">
    <property type="entry name" value="PROTON_GLUTAMATE-ASPARTATE SYMPORTER"/>
    <property type="match status" value="1"/>
</dbReference>
<evidence type="ECO:0000256" key="7">
    <source>
        <dbReference type="ARBA" id="ARBA00023136"/>
    </source>
</evidence>
<evidence type="ECO:0000256" key="3">
    <source>
        <dbReference type="ARBA" id="ARBA00022475"/>
    </source>
</evidence>
<reference evidence="11" key="2">
    <citation type="submission" date="2023-07" db="EMBL/GenBank/DDBJ databases">
        <title>Genome-based characterization of strain KMM 296 and proposal for reclassification of Cobetia litoralis and Cobetia pacifica, and emended description of the species Cobetia amphilecti and Cobetia marina.</title>
        <authorList>
            <person name="Balabanova L."/>
            <person name="Nedashkovskaya O."/>
        </authorList>
    </citation>
    <scope>NUCLEOTIDE SEQUENCE [LARGE SCALE GENOMIC DNA]</scope>
    <source>
        <strain evidence="11">NRIC 0815</strain>
    </source>
</reference>
<dbReference type="PROSITE" id="PS00713">
    <property type="entry name" value="NA_DICARBOXYL_SYMP_1"/>
    <property type="match status" value="1"/>
</dbReference>
<feature type="transmembrane region" description="Helical" evidence="9">
    <location>
        <begin position="12"/>
        <end position="30"/>
    </location>
</feature>
<evidence type="ECO:0000313" key="10">
    <source>
        <dbReference type="EMBL" id="MDI5885660.1"/>
    </source>
</evidence>
<evidence type="ECO:0000256" key="4">
    <source>
        <dbReference type="ARBA" id="ARBA00022692"/>
    </source>
</evidence>
<dbReference type="SUPFAM" id="SSF118215">
    <property type="entry name" value="Proton glutamate symport protein"/>
    <property type="match status" value="1"/>
</dbReference>
<dbReference type="Proteomes" id="UP001229025">
    <property type="component" value="Unassembled WGS sequence"/>
</dbReference>
<feature type="transmembrane region" description="Helical" evidence="9">
    <location>
        <begin position="348"/>
        <end position="371"/>
    </location>
</feature>
<dbReference type="RefSeq" id="WP_284727336.1">
    <property type="nucleotide sequence ID" value="NZ_JASCSA010000014.1"/>
</dbReference>
<dbReference type="EMBL" id="JASCSA010000014">
    <property type="protein sequence ID" value="MDI5885660.1"/>
    <property type="molecule type" value="Genomic_DNA"/>
</dbReference>
<feature type="transmembrane region" description="Helical" evidence="9">
    <location>
        <begin position="325"/>
        <end position="342"/>
    </location>
</feature>
<keyword evidence="11" id="KW-1185">Reference proteome</keyword>
<organism evidence="10 11">
    <name type="scientific">Cobetia amphilecti</name>
    <dbReference type="NCBI Taxonomy" id="1055104"/>
    <lineage>
        <taxon>Bacteria</taxon>
        <taxon>Pseudomonadati</taxon>
        <taxon>Pseudomonadota</taxon>
        <taxon>Gammaproteobacteria</taxon>
        <taxon>Oceanospirillales</taxon>
        <taxon>Halomonadaceae</taxon>
        <taxon>Cobetia</taxon>
    </lineage>
</organism>
<feature type="region of interest" description="Disordered" evidence="8">
    <location>
        <begin position="405"/>
        <end position="426"/>
    </location>
</feature>
<dbReference type="InterPro" id="IPR036458">
    <property type="entry name" value="Na:dicarbo_symporter_sf"/>
</dbReference>
<evidence type="ECO:0000256" key="1">
    <source>
        <dbReference type="ARBA" id="ARBA00004651"/>
    </source>
</evidence>
<dbReference type="Pfam" id="PF00375">
    <property type="entry name" value="SDF"/>
    <property type="match status" value="1"/>
</dbReference>
<name>A0ABT6UTI9_9GAMM</name>
<feature type="transmembrane region" description="Helical" evidence="9">
    <location>
        <begin position="183"/>
        <end position="202"/>
    </location>
</feature>
<dbReference type="InterPro" id="IPR018107">
    <property type="entry name" value="Na-dicarboxylate_symporter_CS"/>
</dbReference>
<protein>
    <submittedName>
        <fullName evidence="10">Dicarboxylate/amino acid:cation symporter</fullName>
    </submittedName>
</protein>
<keyword evidence="3" id="KW-1003">Cell membrane</keyword>
<feature type="transmembrane region" description="Helical" evidence="9">
    <location>
        <begin position="79"/>
        <end position="101"/>
    </location>
</feature>
<feature type="transmembrane region" description="Helical" evidence="9">
    <location>
        <begin position="292"/>
        <end position="313"/>
    </location>
</feature>
<feature type="transmembrane region" description="Helical" evidence="9">
    <location>
        <begin position="222"/>
        <end position="240"/>
    </location>
</feature>
<evidence type="ECO:0000256" key="8">
    <source>
        <dbReference type="SAM" id="MobiDB-lite"/>
    </source>
</evidence>
<keyword evidence="5" id="KW-0769">Symport</keyword>
<accession>A0ABT6UTI9</accession>
<feature type="transmembrane region" description="Helical" evidence="9">
    <location>
        <begin position="42"/>
        <end position="67"/>
    </location>
</feature>
<feature type="transmembrane region" description="Helical" evidence="9">
    <location>
        <begin position="252"/>
        <end position="272"/>
    </location>
</feature>
<proteinExistence type="predicted"/>
<dbReference type="PANTHER" id="PTHR42865">
    <property type="entry name" value="PROTON/GLUTAMATE-ASPARTATE SYMPORTER"/>
    <property type="match status" value="1"/>
</dbReference>
<feature type="transmembrane region" description="Helical" evidence="9">
    <location>
        <begin position="137"/>
        <end position="162"/>
    </location>
</feature>
<evidence type="ECO:0000256" key="9">
    <source>
        <dbReference type="SAM" id="Phobius"/>
    </source>
</evidence>
<keyword evidence="4 9" id="KW-0812">Transmembrane</keyword>
<reference evidence="10 11" key="1">
    <citation type="submission" date="2023-04" db="EMBL/GenBank/DDBJ databases">
        <authorList>
            <person name="Otstavnykh N."/>
            <person name="Seitkalieva A."/>
            <person name="Bystritskaya E."/>
        </authorList>
    </citation>
    <scope>NUCLEOTIDE SEQUENCE [LARGE SCALE GENOMIC DNA]</scope>
    <source>
        <strain evidence="10 11">NRIC 0815</strain>
    </source>
</reference>
<dbReference type="PRINTS" id="PR00173">
    <property type="entry name" value="EDTRNSPORT"/>
</dbReference>
<comment type="subcellular location">
    <subcellularLocation>
        <location evidence="1">Cell membrane</location>
        <topology evidence="1">Multi-pass membrane protein</topology>
    </subcellularLocation>
</comment>
<keyword evidence="2" id="KW-0813">Transport</keyword>
<dbReference type="Gene3D" id="1.10.3860.10">
    <property type="entry name" value="Sodium:dicarboxylate symporter"/>
    <property type="match status" value="1"/>
</dbReference>
<gene>
    <name evidence="10" type="ORF">QLT01_15035</name>
</gene>
<comment type="caution">
    <text evidence="10">The sequence shown here is derived from an EMBL/GenBank/DDBJ whole genome shotgun (WGS) entry which is preliminary data.</text>
</comment>
<sequence>MTLTFRGSRGLPVRIFIGFMLGISCGLLFQDFSMAIKPLGDAFINAIKMLIVPIIFFSVAGGIANMGDVQQLKRVGGKTLLVYVGMTLIAGIIGLVVASIIQPGKGLDVQMSAPVEAVSSGLDIGQFLLQMIPSNPVAAMASGNVIQLIVFTILVGVAMVMLGERVARLRALFDEGAAVSFRILDMVMATSPIGIFALMAYAVANYGIDIFGQIGKFILADYAALLVIWAVVSILLVLFTRISYPRLIRKMVPIWLMTLSTTSSNATLPVTMKVTHRDLGVPEWLCSFMLPLGATINLMGAAAYLSVLVVFAADFYDLSLSFSQMVNVIFIGTILSMAAPGIPGGGIVMGTLILQLMNLPFELVGLIAGIYRIVDMGHTTLNVSGDVVGALLVAKSENLLSTAKVASPTTTPATPPTSSTPAVSVD</sequence>
<dbReference type="InterPro" id="IPR001991">
    <property type="entry name" value="Na-dicarboxylate_symporter"/>
</dbReference>
<evidence type="ECO:0000256" key="5">
    <source>
        <dbReference type="ARBA" id="ARBA00022847"/>
    </source>
</evidence>
<keyword evidence="6 9" id="KW-1133">Transmembrane helix</keyword>
<dbReference type="PROSITE" id="PS51257">
    <property type="entry name" value="PROKAR_LIPOPROTEIN"/>
    <property type="match status" value="1"/>
</dbReference>
<evidence type="ECO:0000256" key="2">
    <source>
        <dbReference type="ARBA" id="ARBA00022448"/>
    </source>
</evidence>